<comment type="catalytic activity">
    <reaction evidence="12">
        <text>a quinone + NADH + 5 H(+)(in) = a quinol + NAD(+) + 4 H(+)(out)</text>
        <dbReference type="Rhea" id="RHEA:57888"/>
        <dbReference type="ChEBI" id="CHEBI:15378"/>
        <dbReference type="ChEBI" id="CHEBI:24646"/>
        <dbReference type="ChEBI" id="CHEBI:57540"/>
        <dbReference type="ChEBI" id="CHEBI:57945"/>
        <dbReference type="ChEBI" id="CHEBI:132124"/>
    </reaction>
</comment>
<dbReference type="PANTHER" id="PTHR11434:SF16">
    <property type="entry name" value="NADH-UBIQUINONE OXIDOREDUCTASE CHAIN 4L"/>
    <property type="match status" value="1"/>
</dbReference>
<dbReference type="AlphaFoldDB" id="A0A1I6H3G4"/>
<keyword evidence="9 12" id="KW-0520">NAD</keyword>
<keyword evidence="4 12" id="KW-0813">Transport</keyword>
<dbReference type="Pfam" id="PF00420">
    <property type="entry name" value="Oxidored_q2"/>
    <property type="match status" value="1"/>
</dbReference>
<comment type="subcellular location">
    <subcellularLocation>
        <location evidence="12">Cell membrane</location>
        <topology evidence="12">Multi-pass membrane protein</topology>
    </subcellularLocation>
    <subcellularLocation>
        <location evidence="2">Membrane</location>
        <topology evidence="2">Multi-pass membrane protein</topology>
    </subcellularLocation>
</comment>
<sequence>MAGIPMEHGLILAAILFVLGLVGLMLRRNMLFVLMSLEVMLNAAALAFVVGATAWDQPDGQAMFLLVITLAAAEAAVGLALMIQLFRRFKSLNLDLASRMRG</sequence>
<dbReference type="EMBL" id="FOYV01000001">
    <property type="protein sequence ID" value="SFR48950.1"/>
    <property type="molecule type" value="Genomic_DNA"/>
</dbReference>
<dbReference type="EC" id="7.1.1.-" evidence="12"/>
<dbReference type="NCBIfam" id="NF004320">
    <property type="entry name" value="PRK05715.1-2"/>
    <property type="match status" value="1"/>
</dbReference>
<evidence type="ECO:0000313" key="13">
    <source>
        <dbReference type="EMBL" id="SFR48950.1"/>
    </source>
</evidence>
<dbReference type="OrthoDB" id="9801357at2"/>
<keyword evidence="8 12" id="KW-1133">Transmembrane helix</keyword>
<keyword evidence="5 12" id="KW-0812">Transmembrane</keyword>
<evidence type="ECO:0000256" key="1">
    <source>
        <dbReference type="ARBA" id="ARBA00002378"/>
    </source>
</evidence>
<evidence type="ECO:0000256" key="10">
    <source>
        <dbReference type="ARBA" id="ARBA00023075"/>
    </source>
</evidence>
<accession>A0A1I6H3G4</accession>
<dbReference type="Proteomes" id="UP000199290">
    <property type="component" value="Unassembled WGS sequence"/>
</dbReference>
<keyword evidence="6 12" id="KW-0874">Quinone</keyword>
<dbReference type="InterPro" id="IPR039428">
    <property type="entry name" value="NUOK/Mnh_C1-like"/>
</dbReference>
<proteinExistence type="inferred from homology"/>
<evidence type="ECO:0000313" key="14">
    <source>
        <dbReference type="Proteomes" id="UP000199290"/>
    </source>
</evidence>
<feature type="transmembrane region" description="Helical" evidence="12">
    <location>
        <begin position="6"/>
        <end position="24"/>
    </location>
</feature>
<keyword evidence="14" id="KW-1185">Reference proteome</keyword>
<evidence type="ECO:0000256" key="8">
    <source>
        <dbReference type="ARBA" id="ARBA00022989"/>
    </source>
</evidence>
<evidence type="ECO:0000256" key="11">
    <source>
        <dbReference type="ARBA" id="ARBA00023136"/>
    </source>
</evidence>
<evidence type="ECO:0000256" key="3">
    <source>
        <dbReference type="ARBA" id="ARBA00010519"/>
    </source>
</evidence>
<evidence type="ECO:0000256" key="7">
    <source>
        <dbReference type="ARBA" id="ARBA00022967"/>
    </source>
</evidence>
<dbReference type="Gene3D" id="1.10.287.3510">
    <property type="match status" value="1"/>
</dbReference>
<gene>
    <name evidence="12" type="primary">nuoK</name>
    <name evidence="13" type="ORF">SAMN04488073_2194</name>
</gene>
<organism evidence="13 14">
    <name type="scientific">Marinobacter gudaonensis</name>
    <dbReference type="NCBI Taxonomy" id="375760"/>
    <lineage>
        <taxon>Bacteria</taxon>
        <taxon>Pseudomonadati</taxon>
        <taxon>Pseudomonadota</taxon>
        <taxon>Gammaproteobacteria</taxon>
        <taxon>Pseudomonadales</taxon>
        <taxon>Marinobacteraceae</taxon>
        <taxon>Marinobacter</taxon>
    </lineage>
</organism>
<evidence type="ECO:0000256" key="9">
    <source>
        <dbReference type="ARBA" id="ARBA00023027"/>
    </source>
</evidence>
<dbReference type="GO" id="GO:0030964">
    <property type="term" value="C:NADH dehydrogenase complex"/>
    <property type="evidence" value="ECO:0007669"/>
    <property type="project" value="TreeGrafter"/>
</dbReference>
<dbReference type="GO" id="GO:0042773">
    <property type="term" value="P:ATP synthesis coupled electron transport"/>
    <property type="evidence" value="ECO:0007669"/>
    <property type="project" value="InterPro"/>
</dbReference>
<reference evidence="14" key="1">
    <citation type="submission" date="2016-10" db="EMBL/GenBank/DDBJ databases">
        <authorList>
            <person name="Varghese N."/>
            <person name="Submissions S."/>
        </authorList>
    </citation>
    <scope>NUCLEOTIDE SEQUENCE [LARGE SCALE GENOMIC DNA]</scope>
    <source>
        <strain evidence="14">CGMCC 1.6294</strain>
    </source>
</reference>
<comment type="subunit">
    <text evidence="12">NDH-1 is composed of 14 different subunits. Subunits NuoA, H, J, K, L, M, N constitute the membrane sector of the complex.</text>
</comment>
<evidence type="ECO:0000256" key="2">
    <source>
        <dbReference type="ARBA" id="ARBA00004141"/>
    </source>
</evidence>
<evidence type="ECO:0000256" key="5">
    <source>
        <dbReference type="ARBA" id="ARBA00022692"/>
    </source>
</evidence>
<dbReference type="InterPro" id="IPR001133">
    <property type="entry name" value="NADH_UbQ_OxRdtase_chain4L/K"/>
</dbReference>
<dbReference type="NCBIfam" id="NF004319">
    <property type="entry name" value="PRK05715.1-1"/>
    <property type="match status" value="1"/>
</dbReference>
<keyword evidence="7 12" id="KW-1278">Translocase</keyword>
<dbReference type="RefSeq" id="WP_091989556.1">
    <property type="nucleotide sequence ID" value="NZ_FOYV01000001.1"/>
</dbReference>
<keyword evidence="12" id="KW-1003">Cell membrane</keyword>
<keyword evidence="11 12" id="KW-0472">Membrane</keyword>
<comment type="function">
    <text evidence="1 12">NDH-1 shuttles electrons from NADH, via FMN and iron-sulfur (Fe-S) centers, to quinones in the respiratory chain. The immediate electron acceptor for the enzyme in this species is believed to be ubiquinone. Couples the redox reaction to proton translocation (for every two electrons transferred, four hydrogen ions are translocated across the cytoplasmic membrane), and thus conserves the redox energy in a proton gradient.</text>
</comment>
<dbReference type="GO" id="GO:0048038">
    <property type="term" value="F:quinone binding"/>
    <property type="evidence" value="ECO:0007669"/>
    <property type="project" value="UniProtKB-KW"/>
</dbReference>
<feature type="transmembrane region" description="Helical" evidence="12">
    <location>
        <begin position="61"/>
        <end position="83"/>
    </location>
</feature>
<keyword evidence="10 12" id="KW-0830">Ubiquinone</keyword>
<protein>
    <recommendedName>
        <fullName evidence="12">NADH-quinone oxidoreductase subunit K</fullName>
        <ecNumber evidence="12">7.1.1.-</ecNumber>
    </recommendedName>
    <alternativeName>
        <fullName evidence="12">NADH dehydrogenase I subunit K</fullName>
    </alternativeName>
    <alternativeName>
        <fullName evidence="12">NDH-1 subunit K</fullName>
    </alternativeName>
</protein>
<evidence type="ECO:0000256" key="6">
    <source>
        <dbReference type="ARBA" id="ARBA00022719"/>
    </source>
</evidence>
<dbReference type="FunFam" id="1.10.287.3510:FF:000001">
    <property type="entry name" value="NADH-quinone oxidoreductase subunit K"/>
    <property type="match status" value="1"/>
</dbReference>
<evidence type="ECO:0000256" key="12">
    <source>
        <dbReference type="HAMAP-Rule" id="MF_01456"/>
    </source>
</evidence>
<comment type="similarity">
    <text evidence="3 12">Belongs to the complex I subunit 4L family.</text>
</comment>
<dbReference type="STRING" id="375760.SAMN04488073_2194"/>
<feature type="transmembrane region" description="Helical" evidence="12">
    <location>
        <begin position="31"/>
        <end position="55"/>
    </location>
</feature>
<dbReference type="GO" id="GO:0005886">
    <property type="term" value="C:plasma membrane"/>
    <property type="evidence" value="ECO:0007669"/>
    <property type="project" value="UniProtKB-SubCell"/>
</dbReference>
<evidence type="ECO:0000256" key="4">
    <source>
        <dbReference type="ARBA" id="ARBA00022448"/>
    </source>
</evidence>
<dbReference type="GO" id="GO:0050136">
    <property type="term" value="F:NADH dehydrogenase (quinone) (non-electrogenic) activity"/>
    <property type="evidence" value="ECO:0007669"/>
    <property type="project" value="UniProtKB-UniRule"/>
</dbReference>
<name>A0A1I6H3G4_9GAMM</name>
<dbReference type="PANTHER" id="PTHR11434">
    <property type="entry name" value="NADH-UBIQUINONE OXIDOREDUCTASE SUBUNIT ND4L"/>
    <property type="match status" value="1"/>
</dbReference>
<dbReference type="HAMAP" id="MF_01456">
    <property type="entry name" value="NDH1_NuoK"/>
    <property type="match status" value="1"/>
</dbReference>